<evidence type="ECO:0000256" key="4">
    <source>
        <dbReference type="ARBA" id="ARBA00039854"/>
    </source>
</evidence>
<proteinExistence type="predicted"/>
<keyword evidence="6" id="KW-0489">Methyltransferase</keyword>
<dbReference type="GO" id="GO:0032259">
    <property type="term" value="P:methylation"/>
    <property type="evidence" value="ECO:0007669"/>
    <property type="project" value="UniProtKB-KW"/>
</dbReference>
<dbReference type="InParanoid" id="G0QU75"/>
<gene>
    <name evidence="6" type="ORF">IMG5_115360</name>
</gene>
<sequence>MGGIKNNGRDSYGTFYFSNGNIYEGQWKDNDQNGFGKFYFAQDGKLFQFYVGNFYNSLYQGFGGYCYQNKYYIGYWSNDKYEGHGKIYSNDGKLIVCGIYSNDKLIKELNESEIVFPSYYKDYIPNYQVEHKRYKEILDVKPIA</sequence>
<dbReference type="RefSeq" id="XP_004034719.1">
    <property type="nucleotide sequence ID" value="XM_004034671.1"/>
</dbReference>
<name>G0QU75_ICHMU</name>
<evidence type="ECO:0000313" key="7">
    <source>
        <dbReference type="Proteomes" id="UP000008983"/>
    </source>
</evidence>
<keyword evidence="2" id="KW-0677">Repeat</keyword>
<dbReference type="InterPro" id="IPR052472">
    <property type="entry name" value="MORN3"/>
</dbReference>
<organism evidence="6 7">
    <name type="scientific">Ichthyophthirius multifiliis</name>
    <name type="common">White spot disease agent</name>
    <name type="synonym">Ich</name>
    <dbReference type="NCBI Taxonomy" id="5932"/>
    <lineage>
        <taxon>Eukaryota</taxon>
        <taxon>Sar</taxon>
        <taxon>Alveolata</taxon>
        <taxon>Ciliophora</taxon>
        <taxon>Intramacronucleata</taxon>
        <taxon>Oligohymenophorea</taxon>
        <taxon>Hymenostomatida</taxon>
        <taxon>Ophryoglenina</taxon>
        <taxon>Ichthyophthirius</taxon>
    </lineage>
</organism>
<dbReference type="OMA" id="EIQIYEN"/>
<accession>G0QU75</accession>
<keyword evidence="3" id="KW-0968">Cytoplasmic vesicle</keyword>
<protein>
    <recommendedName>
        <fullName evidence="4">MORN repeat-containing protein 3</fullName>
    </recommendedName>
</protein>
<evidence type="ECO:0000256" key="1">
    <source>
        <dbReference type="ARBA" id="ARBA00004218"/>
    </source>
</evidence>
<dbReference type="Proteomes" id="UP000008983">
    <property type="component" value="Unassembled WGS sequence"/>
</dbReference>
<dbReference type="GO" id="GO:0001669">
    <property type="term" value="C:acrosomal vesicle"/>
    <property type="evidence" value="ECO:0007669"/>
    <property type="project" value="UniProtKB-SubCell"/>
</dbReference>
<evidence type="ECO:0000313" key="6">
    <source>
        <dbReference type="EMBL" id="EGR31233.1"/>
    </source>
</evidence>
<dbReference type="GeneID" id="14907366"/>
<comment type="subcellular location">
    <subcellularLocation>
        <location evidence="1">Cytoplasmic vesicle</location>
        <location evidence="1">Secretory vesicle</location>
        <location evidence="1">Acrosome</location>
    </subcellularLocation>
</comment>
<evidence type="ECO:0000256" key="2">
    <source>
        <dbReference type="ARBA" id="ARBA00022737"/>
    </source>
</evidence>
<dbReference type="PANTHER" id="PTHR46511">
    <property type="entry name" value="MORN REPEAT-CONTAINING PROTEIN 3"/>
    <property type="match status" value="1"/>
</dbReference>
<dbReference type="Pfam" id="PF02493">
    <property type="entry name" value="MORN"/>
    <property type="match status" value="4"/>
</dbReference>
<dbReference type="STRING" id="857967.G0QU75"/>
<evidence type="ECO:0000256" key="5">
    <source>
        <dbReference type="ARBA" id="ARBA00045851"/>
    </source>
</evidence>
<dbReference type="EMBL" id="GL983903">
    <property type="protein sequence ID" value="EGR31233.1"/>
    <property type="molecule type" value="Genomic_DNA"/>
</dbReference>
<keyword evidence="6" id="KW-0808">Transferase</keyword>
<dbReference type="SUPFAM" id="SSF82185">
    <property type="entry name" value="Histone H3 K4-specific methyltransferase SET7/9 N-terminal domain"/>
    <property type="match status" value="1"/>
</dbReference>
<dbReference type="eggNOG" id="KOG0229">
    <property type="taxonomic scope" value="Eukaryota"/>
</dbReference>
<comment type="function">
    <text evidence="5">Assembles a suppression complex (suppresome) by tethering SIRT1 and MDM2 to regulate composite modifications of p53/TP53. Confers both deacetylation-mediated functional inactivation, by SIRT1, and ubiquitination-dependent degradation, by MDM2, of p53/TP53, promoting a proliferative and cell survival behaviors. May play a role in the regulation of spermatogenesis.</text>
</comment>
<dbReference type="AlphaFoldDB" id="G0QU75"/>
<reference evidence="6 7" key="1">
    <citation type="submission" date="2011-07" db="EMBL/GenBank/DDBJ databases">
        <authorList>
            <person name="Coyne R."/>
            <person name="Brami D."/>
            <person name="Johnson J."/>
            <person name="Hostetler J."/>
            <person name="Hannick L."/>
            <person name="Clark T."/>
            <person name="Cassidy-Hanley D."/>
            <person name="Inman J."/>
        </authorList>
    </citation>
    <scope>NUCLEOTIDE SEQUENCE [LARGE SCALE GENOMIC DNA]</scope>
    <source>
        <strain evidence="6 7">G5</strain>
    </source>
</reference>
<evidence type="ECO:0000256" key="3">
    <source>
        <dbReference type="ARBA" id="ARBA00023329"/>
    </source>
</evidence>
<keyword evidence="7" id="KW-1185">Reference proteome</keyword>
<dbReference type="SMART" id="SM00698">
    <property type="entry name" value="MORN"/>
    <property type="match status" value="2"/>
</dbReference>
<dbReference type="Gene3D" id="2.20.110.10">
    <property type="entry name" value="Histone H3 K4-specific methyltransferase SET7/9 N-terminal domain"/>
    <property type="match status" value="1"/>
</dbReference>
<dbReference type="InterPro" id="IPR003409">
    <property type="entry name" value="MORN"/>
</dbReference>
<dbReference type="GO" id="GO:0008168">
    <property type="term" value="F:methyltransferase activity"/>
    <property type="evidence" value="ECO:0007669"/>
    <property type="project" value="UniProtKB-KW"/>
</dbReference>
<dbReference type="OrthoDB" id="203073at2759"/>
<dbReference type="PANTHER" id="PTHR46511:SF1">
    <property type="entry name" value="MORN REPEAT-CONTAINING PROTEIN 3"/>
    <property type="match status" value="1"/>
</dbReference>